<keyword evidence="4 10" id="KW-0337">GPI-anchor biosynthesis</keyword>
<dbReference type="PANTHER" id="PTHR28650:SF1">
    <property type="entry name" value="PHOSPHATIDYLINOSITOL-GLYCAN BIOSYNTHESIS CLASS X PROTEIN"/>
    <property type="match status" value="1"/>
</dbReference>
<dbReference type="InterPro" id="IPR013233">
    <property type="entry name" value="PIG-X/PBN1"/>
</dbReference>
<gene>
    <name evidence="11" type="primary">NCL1_15333</name>
    <name evidence="11" type="ORF">NPIL_195651</name>
</gene>
<evidence type="ECO:0000256" key="3">
    <source>
        <dbReference type="ARBA" id="ARBA00010345"/>
    </source>
</evidence>
<dbReference type="InterPro" id="IPR040039">
    <property type="entry name" value="PIGX"/>
</dbReference>
<comment type="caution">
    <text evidence="11">The sequence shown here is derived from an EMBL/GenBank/DDBJ whole genome shotgun (WGS) entry which is preliminary data.</text>
</comment>
<dbReference type="GO" id="GO:0006506">
    <property type="term" value="P:GPI anchor biosynthetic process"/>
    <property type="evidence" value="ECO:0007669"/>
    <property type="project" value="UniProtKB-KW"/>
</dbReference>
<comment type="pathway">
    <text evidence="2 10">Glycolipid biosynthesis; glycosylphosphatidylinositol-anchor biosynthesis.</text>
</comment>
<accession>A0A8X6P9Z4</accession>
<dbReference type="PANTHER" id="PTHR28650">
    <property type="entry name" value="PHOSPHATIDYLINOSITOL-GLYCAN BIOSYNTHESIS CLASS X PROTEIN"/>
    <property type="match status" value="1"/>
</dbReference>
<evidence type="ECO:0000256" key="1">
    <source>
        <dbReference type="ARBA" id="ARBA00004389"/>
    </source>
</evidence>
<dbReference type="EMBL" id="BMAW01067393">
    <property type="protein sequence ID" value="GFT59596.1"/>
    <property type="molecule type" value="Genomic_DNA"/>
</dbReference>
<proteinExistence type="inferred from homology"/>
<comment type="similarity">
    <text evidence="3 10">Belongs to the PIGX family.</text>
</comment>
<evidence type="ECO:0000256" key="2">
    <source>
        <dbReference type="ARBA" id="ARBA00004687"/>
    </source>
</evidence>
<keyword evidence="12" id="KW-1185">Reference proteome</keyword>
<evidence type="ECO:0000256" key="8">
    <source>
        <dbReference type="ARBA" id="ARBA00023136"/>
    </source>
</evidence>
<dbReference type="Pfam" id="PF08320">
    <property type="entry name" value="PIG-X"/>
    <property type="match status" value="1"/>
</dbReference>
<keyword evidence="6 10" id="KW-0256">Endoplasmic reticulum</keyword>
<dbReference type="OrthoDB" id="6424547at2759"/>
<protein>
    <recommendedName>
        <fullName evidence="10">Phosphatidylinositol-glycan biosynthesis class X protein</fullName>
    </recommendedName>
</protein>
<evidence type="ECO:0000256" key="5">
    <source>
        <dbReference type="ARBA" id="ARBA00022692"/>
    </source>
</evidence>
<evidence type="ECO:0000256" key="4">
    <source>
        <dbReference type="ARBA" id="ARBA00022502"/>
    </source>
</evidence>
<evidence type="ECO:0000313" key="12">
    <source>
        <dbReference type="Proteomes" id="UP000887013"/>
    </source>
</evidence>
<reference evidence="11" key="1">
    <citation type="submission" date="2020-08" db="EMBL/GenBank/DDBJ databases">
        <title>Multicomponent nature underlies the extraordinary mechanical properties of spider dragline silk.</title>
        <authorList>
            <person name="Kono N."/>
            <person name="Nakamura H."/>
            <person name="Mori M."/>
            <person name="Yoshida Y."/>
            <person name="Ohtoshi R."/>
            <person name="Malay A.D."/>
            <person name="Moran D.A.P."/>
            <person name="Tomita M."/>
            <person name="Numata K."/>
            <person name="Arakawa K."/>
        </authorList>
    </citation>
    <scope>NUCLEOTIDE SEQUENCE</scope>
</reference>
<comment type="function">
    <text evidence="10">Stabilizing subunit of the glycosylphosphatidylinositol-mannosyltransferase I complex which catalyzes the transfer of the first mannose, via an alpha-1,4 bond from a dolichol-phosphate-mannose (Dol-P-Man) to the glucosaminyl acyl phosphatidylinositol (GlcN-(acyl)PI) intermediate to generate alpha-D-Man-(1-&gt;4)-alpha-D-GlcN-(1-&gt;6)-(1-radyl,2-acyl-sn-glycero-3-phospho)-2-acyl-inositol and participates in the sixth step of the glycosylphosphatidylinositol-anchor biosynthesis. Probably acts by stabilizing the mannosyltransferase PIGM.</text>
</comment>
<name>A0A8X6P9Z4_NEPPI</name>
<keyword evidence="7 10" id="KW-1133">Transmembrane helix</keyword>
<evidence type="ECO:0000256" key="9">
    <source>
        <dbReference type="ARBA" id="ARBA00023180"/>
    </source>
</evidence>
<evidence type="ECO:0000256" key="6">
    <source>
        <dbReference type="ARBA" id="ARBA00022824"/>
    </source>
</evidence>
<dbReference type="Proteomes" id="UP000887013">
    <property type="component" value="Unassembled WGS sequence"/>
</dbReference>
<keyword evidence="9" id="KW-0325">Glycoprotein</keyword>
<comment type="subcellular location">
    <subcellularLocation>
        <location evidence="1 10">Endoplasmic reticulum membrane</location>
        <topology evidence="1 10">Single-pass membrane protein</topology>
    </subcellularLocation>
</comment>
<dbReference type="AlphaFoldDB" id="A0A8X6P9Z4"/>
<evidence type="ECO:0000313" key="11">
    <source>
        <dbReference type="EMBL" id="GFT59596.1"/>
    </source>
</evidence>
<evidence type="ECO:0000256" key="10">
    <source>
        <dbReference type="RuleBase" id="RU366056"/>
    </source>
</evidence>
<evidence type="ECO:0000256" key="7">
    <source>
        <dbReference type="ARBA" id="ARBA00022989"/>
    </source>
</evidence>
<feature type="transmembrane region" description="Helical" evidence="10">
    <location>
        <begin position="186"/>
        <end position="209"/>
    </location>
</feature>
<keyword evidence="5 10" id="KW-0812">Transmembrane</keyword>
<organism evidence="11 12">
    <name type="scientific">Nephila pilipes</name>
    <name type="common">Giant wood spider</name>
    <name type="synonym">Nephila maculata</name>
    <dbReference type="NCBI Taxonomy" id="299642"/>
    <lineage>
        <taxon>Eukaryota</taxon>
        <taxon>Metazoa</taxon>
        <taxon>Ecdysozoa</taxon>
        <taxon>Arthropoda</taxon>
        <taxon>Chelicerata</taxon>
        <taxon>Arachnida</taxon>
        <taxon>Araneae</taxon>
        <taxon>Araneomorphae</taxon>
        <taxon>Entelegynae</taxon>
        <taxon>Araneoidea</taxon>
        <taxon>Nephilidae</taxon>
        <taxon>Nephila</taxon>
    </lineage>
</organism>
<dbReference type="GO" id="GO:0005789">
    <property type="term" value="C:endoplasmic reticulum membrane"/>
    <property type="evidence" value="ECO:0007669"/>
    <property type="project" value="UniProtKB-SubCell"/>
</dbReference>
<sequence length="214" mass="24680">MSTFSIAYSFGNKSQKHKSVVITRSILSAGFHRILQYNASIQGVEGPTQIVIKDTFPKDVYLDIYQISKRIEDNEIIIMSKEQINTEIPSYKADPFDVQFCSISSTNIHKFELPIHLRYQKPHECNTLGENILISLENLTLYFRPIVTKDFPDLKCQELQKYESWMEQKVQMVTSFQVPVGCTEHMFLVLFLTVGVISISTLYLCSVLIRINKK</sequence>
<keyword evidence="8 10" id="KW-0472">Membrane</keyword>